<organism evidence="1 2">
    <name type="scientific">Methanobrevibacter ruminantium (strain ATCC 35063 / DSM 1093 / JCM 13430 / OCM 146 / M1)</name>
    <name type="common">Methanobacterium ruminantium</name>
    <dbReference type="NCBI Taxonomy" id="634498"/>
    <lineage>
        <taxon>Archaea</taxon>
        <taxon>Methanobacteriati</taxon>
        <taxon>Methanobacteriota</taxon>
        <taxon>Methanomada group</taxon>
        <taxon>Methanobacteria</taxon>
        <taxon>Methanobacteriales</taxon>
        <taxon>Methanobacteriaceae</taxon>
        <taxon>Methanobrevibacter</taxon>
    </lineage>
</organism>
<dbReference type="RefSeq" id="WP_012956307.1">
    <property type="nucleotide sequence ID" value="NC_013790.1"/>
</dbReference>
<accession>D3E497</accession>
<dbReference type="OrthoDB" id="7531at2157"/>
<dbReference type="AlphaFoldDB" id="D3E497"/>
<sequence>MSLKYFNNLTYEEIGEYNDKIVLFLHPKLLSHWIWKKQIEEYDKYFNNYHCIFIDLPHHGESKFDGKFSIEESSDILIEFIKHLLNNKKSESINIVAIGLGASIAIEILNKETHLINHIILSGLEIAQIREKEEETIIKRLAKTKAEYLNMKPDQFIIKAYLRYYGIRKEYYDDLEKSLDIPIRKEEEIAYKSLNYIIPDFSKETIEKDNILLVYGNKDNFNSTKSAIKLKKLFFNAKLIEIEKGNHLWNIIDYELFNQVIINFIQKEIIFNDERIKEID</sequence>
<dbReference type="STRING" id="634498.mru_1508"/>
<dbReference type="GO" id="GO:0016787">
    <property type="term" value="F:hydrolase activity"/>
    <property type="evidence" value="ECO:0007669"/>
    <property type="project" value="UniProtKB-KW"/>
</dbReference>
<dbReference type="SUPFAM" id="SSF53474">
    <property type="entry name" value="alpha/beta-Hydrolases"/>
    <property type="match status" value="1"/>
</dbReference>
<keyword evidence="2" id="KW-1185">Reference proteome</keyword>
<dbReference type="KEGG" id="mru:mru_1508"/>
<dbReference type="PANTHER" id="PTHR43798">
    <property type="entry name" value="MONOACYLGLYCEROL LIPASE"/>
    <property type="match status" value="1"/>
</dbReference>
<evidence type="ECO:0000313" key="1">
    <source>
        <dbReference type="EMBL" id="ADC47358.1"/>
    </source>
</evidence>
<dbReference type="PATRIC" id="fig|634498.28.peg.1512"/>
<keyword evidence="1" id="KW-0378">Hydrolase</keyword>
<dbReference type="eggNOG" id="arCOG01648">
    <property type="taxonomic scope" value="Archaea"/>
</dbReference>
<reference evidence="1 2" key="1">
    <citation type="journal article" date="2010" name="PLoS ONE">
        <title>The genome sequence of the rumen methanogen Methanobrevibacter ruminantium reveals new possibilities for controlling ruminant methane emissions.</title>
        <authorList>
            <person name="Leahy S.C."/>
            <person name="Kelly W.J."/>
            <person name="Altermann E."/>
            <person name="Ronimus R.S."/>
            <person name="Yeoman C.J."/>
            <person name="Pacheco D.M."/>
            <person name="Li D."/>
            <person name="Kong Z."/>
            <person name="McTavish S."/>
            <person name="Sang C."/>
            <person name="Lambie S.C."/>
            <person name="Janssen P.H."/>
            <person name="Dey D."/>
            <person name="Attwood G.T."/>
        </authorList>
    </citation>
    <scope>NUCLEOTIDE SEQUENCE [LARGE SCALE GENOMIC DNA]</scope>
    <source>
        <strain evidence="2">ATCC 35063 / DSM 1093 / JCM 13430 / OCM 146 / M1</strain>
    </source>
</reference>
<dbReference type="Gene3D" id="3.40.50.1820">
    <property type="entry name" value="alpha/beta hydrolase"/>
    <property type="match status" value="1"/>
</dbReference>
<gene>
    <name evidence="1" type="ordered locus">mru_1508</name>
</gene>
<proteinExistence type="predicted"/>
<name>D3E497_METRM</name>
<evidence type="ECO:0000313" key="2">
    <source>
        <dbReference type="Proteomes" id="UP000008680"/>
    </source>
</evidence>
<dbReference type="HOGENOM" id="CLU_020336_44_0_2"/>
<dbReference type="EMBL" id="CP001719">
    <property type="protein sequence ID" value="ADC47358.1"/>
    <property type="molecule type" value="Genomic_DNA"/>
</dbReference>
<dbReference type="Proteomes" id="UP000008680">
    <property type="component" value="Chromosome"/>
</dbReference>
<dbReference type="InterPro" id="IPR050266">
    <property type="entry name" value="AB_hydrolase_sf"/>
</dbReference>
<protein>
    <submittedName>
        <fullName evidence="1">Hydrolase alpha/beta fold family</fullName>
    </submittedName>
</protein>
<dbReference type="InterPro" id="IPR029058">
    <property type="entry name" value="AB_hydrolase_fold"/>
</dbReference>
<dbReference type="GeneID" id="8771161"/>